<evidence type="ECO:0000256" key="10">
    <source>
        <dbReference type="ARBA" id="ARBA00023316"/>
    </source>
</evidence>
<dbReference type="GO" id="GO:0008360">
    <property type="term" value="P:regulation of cell shape"/>
    <property type="evidence" value="ECO:0007669"/>
    <property type="project" value="UniProtKB-KW"/>
</dbReference>
<feature type="non-terminal residue" evidence="13">
    <location>
        <position position="1"/>
    </location>
</feature>
<dbReference type="InterPro" id="IPR005311">
    <property type="entry name" value="PBP_dimer"/>
</dbReference>
<feature type="domain" description="Penicillin-binding protein dimerisation" evidence="12">
    <location>
        <begin position="16"/>
        <end position="147"/>
    </location>
</feature>
<reference evidence="13 14" key="1">
    <citation type="submission" date="2017-01" db="EMBL/GenBank/DDBJ databases">
        <title>Bacillus cereus isolates.</title>
        <authorList>
            <person name="Beno S.M."/>
        </authorList>
    </citation>
    <scope>NUCLEOTIDE SEQUENCE [LARGE SCALE GENOMIC DNA]</scope>
    <source>
        <strain evidence="13 14">FSL H8-0485</strain>
    </source>
</reference>
<keyword evidence="7" id="KW-0133">Cell shape</keyword>
<evidence type="ECO:0000256" key="5">
    <source>
        <dbReference type="ARBA" id="ARBA00022475"/>
    </source>
</evidence>
<comment type="caution">
    <text evidence="13">The sequence shown here is derived from an EMBL/GenBank/DDBJ whole genome shotgun (WGS) entry which is preliminary data.</text>
</comment>
<keyword evidence="8" id="KW-0573">Peptidoglycan synthesis</keyword>
<dbReference type="UniPathway" id="UPA00219"/>
<dbReference type="Gene3D" id="1.10.10.1230">
    <property type="entry name" value="Penicillin-binding protein, N-terminal non-catalytic domain, head sub-domain"/>
    <property type="match status" value="1"/>
</dbReference>
<keyword evidence="10" id="KW-0961">Cell wall biogenesis/degradation</keyword>
<gene>
    <name evidence="13" type="ORF">BW897_32535</name>
</gene>
<evidence type="ECO:0000256" key="8">
    <source>
        <dbReference type="ARBA" id="ARBA00022984"/>
    </source>
</evidence>
<comment type="catalytic activity">
    <reaction evidence="11">
        <text>Preferential cleavage: (Ac)2-L-Lys-D-Ala-|-D-Ala. Also transpeptidation of peptidyl-alanyl moieties that are N-acyl substituents of D-alanine.</text>
        <dbReference type="EC" id="3.4.16.4"/>
    </reaction>
</comment>
<dbReference type="InterPro" id="IPR050515">
    <property type="entry name" value="Beta-lactam/transpept"/>
</dbReference>
<protein>
    <recommendedName>
        <fullName evidence="4">serine-type D-Ala-D-Ala carboxypeptidase</fullName>
        <ecNumber evidence="4">3.4.16.4</ecNumber>
    </recommendedName>
</protein>
<evidence type="ECO:0000313" key="13">
    <source>
        <dbReference type="EMBL" id="OOR03289.1"/>
    </source>
</evidence>
<dbReference type="SUPFAM" id="SSF56519">
    <property type="entry name" value="Penicillin binding protein dimerisation domain"/>
    <property type="match status" value="1"/>
</dbReference>
<dbReference type="PANTHER" id="PTHR30627">
    <property type="entry name" value="PEPTIDOGLYCAN D,D-TRANSPEPTIDASE"/>
    <property type="match status" value="1"/>
</dbReference>
<dbReference type="AlphaFoldDB" id="A0A1S9T0S9"/>
<evidence type="ECO:0000256" key="1">
    <source>
        <dbReference type="ARBA" id="ARBA00004167"/>
    </source>
</evidence>
<keyword evidence="6" id="KW-0812">Transmembrane</keyword>
<comment type="subcellular location">
    <subcellularLocation>
        <location evidence="2">Cell membrane</location>
    </subcellularLocation>
    <subcellularLocation>
        <location evidence="1">Membrane</location>
        <topology evidence="1">Single-pass membrane protein</topology>
    </subcellularLocation>
</comment>
<feature type="non-terminal residue" evidence="13">
    <location>
        <position position="160"/>
    </location>
</feature>
<dbReference type="PANTHER" id="PTHR30627:SF2">
    <property type="entry name" value="PEPTIDOGLYCAN D,D-TRANSPEPTIDASE MRDA"/>
    <property type="match status" value="1"/>
</dbReference>
<sequence length="160" mass="18143">KIQDLRRSRVTEVELAELTAQDLKVLSIKSKMSSGYQLTPQIIKKDVTDQEYARISEKLVEFPGVDTTVDWERNYVNGNLFRSVIGNITSSEEGLPKENLDSYLVRGYNRNDRVGKSYIEQRYEDVLHGTKEEVKNITDKSGNIINTEIISKGKSGSSLI</sequence>
<dbReference type="GO" id="GO:0071972">
    <property type="term" value="F:peptidoglycan L,D-transpeptidase activity"/>
    <property type="evidence" value="ECO:0007669"/>
    <property type="project" value="TreeGrafter"/>
</dbReference>
<keyword evidence="9" id="KW-1133">Transmembrane helix</keyword>
<keyword evidence="5" id="KW-1003">Cell membrane</keyword>
<dbReference type="Pfam" id="PF03717">
    <property type="entry name" value="PBP_dimer"/>
    <property type="match status" value="1"/>
</dbReference>
<keyword evidence="9" id="KW-0472">Membrane</keyword>
<accession>A0A1S9T0S9</accession>
<dbReference type="GO" id="GO:0008658">
    <property type="term" value="F:penicillin binding"/>
    <property type="evidence" value="ECO:0007669"/>
    <property type="project" value="InterPro"/>
</dbReference>
<dbReference type="Gene3D" id="3.90.1310.10">
    <property type="entry name" value="Penicillin-binding protein 2a (Domain 2)"/>
    <property type="match status" value="1"/>
</dbReference>
<proteinExistence type="predicted"/>
<evidence type="ECO:0000256" key="6">
    <source>
        <dbReference type="ARBA" id="ARBA00022692"/>
    </source>
</evidence>
<evidence type="ECO:0000256" key="2">
    <source>
        <dbReference type="ARBA" id="ARBA00004236"/>
    </source>
</evidence>
<dbReference type="GO" id="GO:0009002">
    <property type="term" value="F:serine-type D-Ala-D-Ala carboxypeptidase activity"/>
    <property type="evidence" value="ECO:0007669"/>
    <property type="project" value="UniProtKB-EC"/>
</dbReference>
<dbReference type="EC" id="3.4.16.4" evidence="4"/>
<dbReference type="GO" id="GO:0005886">
    <property type="term" value="C:plasma membrane"/>
    <property type="evidence" value="ECO:0007669"/>
    <property type="project" value="UniProtKB-SubCell"/>
</dbReference>
<evidence type="ECO:0000256" key="9">
    <source>
        <dbReference type="ARBA" id="ARBA00022989"/>
    </source>
</evidence>
<dbReference type="GO" id="GO:0009252">
    <property type="term" value="P:peptidoglycan biosynthetic process"/>
    <property type="evidence" value="ECO:0007669"/>
    <property type="project" value="UniProtKB-UniPathway"/>
</dbReference>
<evidence type="ECO:0000256" key="11">
    <source>
        <dbReference type="ARBA" id="ARBA00034000"/>
    </source>
</evidence>
<organism evidence="13 14">
    <name type="scientific">Bacillus cereus</name>
    <dbReference type="NCBI Taxonomy" id="1396"/>
    <lineage>
        <taxon>Bacteria</taxon>
        <taxon>Bacillati</taxon>
        <taxon>Bacillota</taxon>
        <taxon>Bacilli</taxon>
        <taxon>Bacillales</taxon>
        <taxon>Bacillaceae</taxon>
        <taxon>Bacillus</taxon>
        <taxon>Bacillus cereus group</taxon>
    </lineage>
</organism>
<dbReference type="EMBL" id="MUAJ01000143">
    <property type="protein sequence ID" value="OOR03289.1"/>
    <property type="molecule type" value="Genomic_DNA"/>
</dbReference>
<dbReference type="GO" id="GO:0071555">
    <property type="term" value="P:cell wall organization"/>
    <property type="evidence" value="ECO:0007669"/>
    <property type="project" value="UniProtKB-KW"/>
</dbReference>
<dbReference type="InterPro" id="IPR036138">
    <property type="entry name" value="PBP_dimer_sf"/>
</dbReference>
<evidence type="ECO:0000256" key="4">
    <source>
        <dbReference type="ARBA" id="ARBA00012448"/>
    </source>
</evidence>
<name>A0A1S9T0S9_BACCE</name>
<evidence type="ECO:0000259" key="12">
    <source>
        <dbReference type="Pfam" id="PF03717"/>
    </source>
</evidence>
<comment type="pathway">
    <text evidence="3">Cell wall biogenesis; peptidoglycan biosynthesis.</text>
</comment>
<evidence type="ECO:0000313" key="14">
    <source>
        <dbReference type="Proteomes" id="UP000190906"/>
    </source>
</evidence>
<dbReference type="Proteomes" id="UP000190906">
    <property type="component" value="Unassembled WGS sequence"/>
</dbReference>
<evidence type="ECO:0000256" key="7">
    <source>
        <dbReference type="ARBA" id="ARBA00022960"/>
    </source>
</evidence>
<evidence type="ECO:0000256" key="3">
    <source>
        <dbReference type="ARBA" id="ARBA00004752"/>
    </source>
</evidence>